<feature type="coiled-coil region" evidence="1">
    <location>
        <begin position="56"/>
        <end position="90"/>
    </location>
</feature>
<evidence type="ECO:0000313" key="2">
    <source>
        <dbReference type="EMBL" id="EFJ01156.1"/>
    </source>
</evidence>
<keyword evidence="3" id="KW-1185">Reference proteome</keyword>
<dbReference type="EMBL" id="GL377303">
    <property type="protein sequence ID" value="EFJ01156.1"/>
    <property type="molecule type" value="Genomic_DNA"/>
</dbReference>
<accession>D8PSK3</accession>
<feature type="non-terminal residue" evidence="2">
    <location>
        <position position="488"/>
    </location>
</feature>
<dbReference type="OrthoDB" id="3266451at2759"/>
<dbReference type="OMA" id="FDMVIQQ"/>
<dbReference type="AlphaFoldDB" id="D8PSK3"/>
<protein>
    <submittedName>
        <fullName evidence="2">Uncharacterized protein</fullName>
    </submittedName>
</protein>
<organism evidence="3">
    <name type="scientific">Schizophyllum commune (strain H4-8 / FGSC 9210)</name>
    <name type="common">Split gill fungus</name>
    <dbReference type="NCBI Taxonomy" id="578458"/>
    <lineage>
        <taxon>Eukaryota</taxon>
        <taxon>Fungi</taxon>
        <taxon>Dikarya</taxon>
        <taxon>Basidiomycota</taxon>
        <taxon>Agaricomycotina</taxon>
        <taxon>Agaricomycetes</taxon>
        <taxon>Agaricomycetidae</taxon>
        <taxon>Agaricales</taxon>
        <taxon>Schizophyllaceae</taxon>
        <taxon>Schizophyllum</taxon>
    </lineage>
</organism>
<dbReference type="SUPFAM" id="SSF52047">
    <property type="entry name" value="RNI-like"/>
    <property type="match status" value="1"/>
</dbReference>
<dbReference type="InterPro" id="IPR032675">
    <property type="entry name" value="LRR_dom_sf"/>
</dbReference>
<name>D8PSK3_SCHCM</name>
<dbReference type="GeneID" id="9594435"/>
<evidence type="ECO:0000313" key="3">
    <source>
        <dbReference type="Proteomes" id="UP000007431"/>
    </source>
</evidence>
<dbReference type="Proteomes" id="UP000007431">
    <property type="component" value="Unassembled WGS sequence"/>
</dbReference>
<reference evidence="2 3" key="1">
    <citation type="journal article" date="2010" name="Nat. Biotechnol.">
        <title>Genome sequence of the model mushroom Schizophyllum commune.</title>
        <authorList>
            <person name="Ohm R.A."/>
            <person name="de Jong J.F."/>
            <person name="Lugones L.G."/>
            <person name="Aerts A."/>
            <person name="Kothe E."/>
            <person name="Stajich J.E."/>
            <person name="de Vries R.P."/>
            <person name="Record E."/>
            <person name="Levasseur A."/>
            <person name="Baker S.E."/>
            <person name="Bartholomew K.A."/>
            <person name="Coutinho P.M."/>
            <person name="Erdmann S."/>
            <person name="Fowler T.J."/>
            <person name="Gathman A.C."/>
            <person name="Lombard V."/>
            <person name="Henrissat B."/>
            <person name="Knabe N."/>
            <person name="Kuees U."/>
            <person name="Lilly W.W."/>
            <person name="Lindquist E."/>
            <person name="Lucas S."/>
            <person name="Magnuson J.K."/>
            <person name="Piumi F."/>
            <person name="Raudaskoski M."/>
            <person name="Salamov A."/>
            <person name="Schmutz J."/>
            <person name="Schwarze F.W.M.R."/>
            <person name="vanKuyk P.A."/>
            <person name="Horton J.S."/>
            <person name="Grigoriev I.V."/>
            <person name="Woesten H.A.B."/>
        </authorList>
    </citation>
    <scope>NUCLEOTIDE SEQUENCE [LARGE SCALE GENOMIC DNA]</scope>
    <source>
        <strain evidence="3">H4-8 / FGSC 9210</strain>
    </source>
</reference>
<dbReference type="InParanoid" id="D8PSK3"/>
<dbReference type="eggNOG" id="ENOG502RC5K">
    <property type="taxonomic scope" value="Eukaryota"/>
</dbReference>
<dbReference type="RefSeq" id="XP_003036058.1">
    <property type="nucleotide sequence ID" value="XM_003036012.1"/>
</dbReference>
<keyword evidence="1" id="KW-0175">Coiled coil</keyword>
<evidence type="ECO:0000256" key="1">
    <source>
        <dbReference type="SAM" id="Coils"/>
    </source>
</evidence>
<dbReference type="Gene3D" id="3.80.10.10">
    <property type="entry name" value="Ribonuclease Inhibitor"/>
    <property type="match status" value="1"/>
</dbReference>
<proteinExistence type="predicted"/>
<dbReference type="HOGENOM" id="CLU_562784_0_0_1"/>
<sequence length="488" mass="55267">MLSEQLEPLTLSTITCSQVNTTTLAVPLEVIRSSALPSATDSVDLRRAAMADQESLSSVDEAMFTLQRKLDELRAQRDRLSIEQERKLALIAPVRRLPTEVLMLIIELAMELSFAHEPDSSLMVIHPVTLVCQRWRTLAFAAPRLWAKIVLYPAFDKLCLHTLRTCLVLSKAHPLDIHIDSSRPKWRKLTGVPDYTDSAPEDLWNSLLAHASRWKSLALKAINPPTSILQQTPSLPLLQHLHLEDFDTDDGDFDTDDGRLAFFRNTPSLSHVSLWNTDSTQLDLSWDRLVRLQLYVEDAGELHPHFQVYSRCSNLQELRLEMDDYPDEHDSNFDISLPALHTIELIGFSSCLLLSLVAPQLQQLRIMTDTTDSEVKKHLMEFADKNEDTVASVTTLWMRDWGSDQVMWTEVLKGYLGVSTLRVVEGYQQDDADQTSGTFFEPSRLALLCYQTSHILTSGSGKCAPRPIWVLLAISLRAGRRTHRSSRT</sequence>
<dbReference type="VEuPathDB" id="FungiDB:SCHCODRAFT_02605758"/>
<dbReference type="KEGG" id="scm:SCHCO_02605758"/>
<gene>
    <name evidence="2" type="ORF">SCHCODRAFT_105782</name>
</gene>